<protein>
    <submittedName>
        <fullName evidence="1">Uncharacterized protein</fullName>
    </submittedName>
</protein>
<dbReference type="EMBL" id="CAJNDS010000300">
    <property type="protein sequence ID" value="CAE7040813.1"/>
    <property type="molecule type" value="Genomic_DNA"/>
</dbReference>
<name>A0A812IPF0_9DINO</name>
<evidence type="ECO:0000313" key="2">
    <source>
        <dbReference type="Proteomes" id="UP000604046"/>
    </source>
</evidence>
<comment type="caution">
    <text evidence="1">The sequence shown here is derived from an EMBL/GenBank/DDBJ whole genome shotgun (WGS) entry which is preliminary data.</text>
</comment>
<accession>A0A812IPF0</accession>
<dbReference type="Proteomes" id="UP000604046">
    <property type="component" value="Unassembled WGS sequence"/>
</dbReference>
<gene>
    <name evidence="1" type="ORF">SNAT2548_LOCUS4831</name>
</gene>
<organism evidence="1 2">
    <name type="scientific">Symbiodinium natans</name>
    <dbReference type="NCBI Taxonomy" id="878477"/>
    <lineage>
        <taxon>Eukaryota</taxon>
        <taxon>Sar</taxon>
        <taxon>Alveolata</taxon>
        <taxon>Dinophyceae</taxon>
        <taxon>Suessiales</taxon>
        <taxon>Symbiodiniaceae</taxon>
        <taxon>Symbiodinium</taxon>
    </lineage>
</organism>
<dbReference type="AlphaFoldDB" id="A0A812IPF0"/>
<keyword evidence="2" id="KW-1185">Reference proteome</keyword>
<proteinExistence type="predicted"/>
<evidence type="ECO:0000313" key="1">
    <source>
        <dbReference type="EMBL" id="CAE7040813.1"/>
    </source>
</evidence>
<sequence>MLRSRCAPSTSVPGASAPQCLEVETEPLWQALENAEKRAQRFESKQGCSTTLELCLAFPSCSAVTKHRP</sequence>
<reference evidence="1" key="1">
    <citation type="submission" date="2021-02" db="EMBL/GenBank/DDBJ databases">
        <authorList>
            <person name="Dougan E. K."/>
            <person name="Rhodes N."/>
            <person name="Thang M."/>
            <person name="Chan C."/>
        </authorList>
    </citation>
    <scope>NUCLEOTIDE SEQUENCE</scope>
</reference>